<feature type="region of interest" description="Disordered" evidence="1">
    <location>
        <begin position="448"/>
        <end position="477"/>
    </location>
</feature>
<comment type="caution">
    <text evidence="3">The sequence shown here is derived from an EMBL/GenBank/DDBJ whole genome shotgun (WGS) entry which is preliminary data.</text>
</comment>
<protein>
    <submittedName>
        <fullName evidence="3">Microcephalin</fullName>
    </submittedName>
</protein>
<feature type="compositionally biased region" description="Basic and acidic residues" evidence="1">
    <location>
        <begin position="164"/>
        <end position="180"/>
    </location>
</feature>
<feature type="compositionally biased region" description="Basic and acidic residues" evidence="1">
    <location>
        <begin position="506"/>
        <end position="528"/>
    </location>
</feature>
<feature type="region of interest" description="Disordered" evidence="1">
    <location>
        <begin position="224"/>
        <end position="266"/>
    </location>
</feature>
<evidence type="ECO:0000256" key="1">
    <source>
        <dbReference type="SAM" id="MobiDB-lite"/>
    </source>
</evidence>
<dbReference type="SMART" id="SM00292">
    <property type="entry name" value="BRCT"/>
    <property type="match status" value="2"/>
</dbReference>
<feature type="region of interest" description="Disordered" evidence="1">
    <location>
        <begin position="506"/>
        <end position="570"/>
    </location>
</feature>
<dbReference type="InterPro" id="IPR022047">
    <property type="entry name" value="Microcephalin-like"/>
</dbReference>
<reference evidence="3 4" key="1">
    <citation type="journal article" date="2019" name="Mol. Ecol. Resour.">
        <title>Chromosome-level genome assembly of Triplophysa tibetana, a fish adapted to the harsh high-altitude environment of the Tibetan Plateau.</title>
        <authorList>
            <person name="Yang X."/>
            <person name="Liu H."/>
            <person name="Ma Z."/>
            <person name="Zou Y."/>
            <person name="Zou M."/>
            <person name="Mao Y."/>
            <person name="Li X."/>
            <person name="Wang H."/>
            <person name="Chen T."/>
            <person name="Wang W."/>
            <person name="Yang R."/>
        </authorList>
    </citation>
    <scope>NUCLEOTIDE SEQUENCE [LARGE SCALE GENOMIC DNA]</scope>
    <source>
        <strain evidence="3">TTIB1903HZAU</strain>
        <tissue evidence="3">Muscle</tissue>
    </source>
</reference>
<name>A0A5A9P750_9TELE</name>
<feature type="compositionally biased region" description="Basic and acidic residues" evidence="1">
    <location>
        <begin position="587"/>
        <end position="615"/>
    </location>
</feature>
<evidence type="ECO:0000313" key="3">
    <source>
        <dbReference type="EMBL" id="KAA0717592.1"/>
    </source>
</evidence>
<feature type="region of interest" description="Disordered" evidence="1">
    <location>
        <begin position="162"/>
        <end position="206"/>
    </location>
</feature>
<dbReference type="Pfam" id="PF00533">
    <property type="entry name" value="BRCT"/>
    <property type="match status" value="1"/>
</dbReference>
<dbReference type="PANTHER" id="PTHR14625:SF3">
    <property type="entry name" value="MICROCEPHALIN"/>
    <property type="match status" value="1"/>
</dbReference>
<dbReference type="AlphaFoldDB" id="A0A5A9P750"/>
<keyword evidence="4" id="KW-1185">Reference proteome</keyword>
<feature type="region of interest" description="Disordered" evidence="1">
    <location>
        <begin position="584"/>
        <end position="618"/>
    </location>
</feature>
<dbReference type="PROSITE" id="PS50172">
    <property type="entry name" value="BRCT"/>
    <property type="match status" value="2"/>
</dbReference>
<dbReference type="InterPro" id="IPR036420">
    <property type="entry name" value="BRCT_dom_sf"/>
</dbReference>
<sequence>MCVFEDVVAYVDVWSASRMEDYSDPFIQQLLDMGAEVSKTLKKQVTHVVFKQGRPSTWKKAQKMGVKIVSVHWVASCKESGEHVDEDLFPAANEESKPHLLNKRTHRCMQPRDIPVKTPENDRRMKKKLDKMMEGLISSSPVVSDTSPFIIDEESGIVYSPSLKRSDSMAQRLREMRAQREQLSPTASQMQDSGSGSDASLRTSLGSSPTLSFLQQLEQEPLDCFSTSQRRSSNIKDDRTNQKGKQKSTTRPTNKLIYQTPPKPNKTAACNLSNIERTVSAVSSRSKRSLVNNIEKQKQSTLESFIQINNSENFSHIKHQPETESSSSPDTPTPSLLEMFMKKTNGKTVRDSNAVQTSSKQNCTRKSSSAAECLTENEDVFQKSQPSTPKPVPKISRQRRTSAALRSVDSFSNLCSSLDVNDGEAFEDFFSPANNSLKRRASLFGSNSENVHLPTFDLEDPNKKKGRKSSAKSAGTKRKLGNIDVREILLSSSDIVNKSEETALKKLESRPEHLSVRSESKEMPRTEEIQFQPSAKKPRRPTRQSCIVSSVEDNDEGSDKPCPVNDRKGWTVTSLTSSTAVNVKLQKTPEPDPPPKHVVGKENKSTTDGLHEKTSEMCSRGATMKKDRYVKKNRSLVMTSMPTEKQEVVFQLIKSLGGFTVVDNVCESTTHVVAASPRRTLNILLGIARGCWILSFEWVCGVSSGVWSTGSGFLRNRMNFLIISLLHL</sequence>
<evidence type="ECO:0000259" key="2">
    <source>
        <dbReference type="PROSITE" id="PS50172"/>
    </source>
</evidence>
<feature type="compositionally biased region" description="Basic residues" evidence="1">
    <location>
        <begin position="464"/>
        <end position="477"/>
    </location>
</feature>
<organism evidence="3 4">
    <name type="scientific">Triplophysa tibetana</name>
    <dbReference type="NCBI Taxonomy" id="1572043"/>
    <lineage>
        <taxon>Eukaryota</taxon>
        <taxon>Metazoa</taxon>
        <taxon>Chordata</taxon>
        <taxon>Craniata</taxon>
        <taxon>Vertebrata</taxon>
        <taxon>Euteleostomi</taxon>
        <taxon>Actinopterygii</taxon>
        <taxon>Neopterygii</taxon>
        <taxon>Teleostei</taxon>
        <taxon>Ostariophysi</taxon>
        <taxon>Cypriniformes</taxon>
        <taxon>Nemacheilidae</taxon>
        <taxon>Triplophysa</taxon>
    </lineage>
</organism>
<accession>A0A5A9P750</accession>
<feature type="compositionally biased region" description="Polar residues" evidence="1">
    <location>
        <begin position="181"/>
        <end position="206"/>
    </location>
</feature>
<dbReference type="GO" id="GO:0000278">
    <property type="term" value="P:mitotic cell cycle"/>
    <property type="evidence" value="ECO:0007669"/>
    <property type="project" value="TreeGrafter"/>
</dbReference>
<proteinExistence type="predicted"/>
<dbReference type="CDD" id="cd17716">
    <property type="entry name" value="BRCT_microcephalin_rpt1"/>
    <property type="match status" value="1"/>
</dbReference>
<feature type="region of interest" description="Disordered" evidence="1">
    <location>
        <begin position="376"/>
        <end position="401"/>
    </location>
</feature>
<dbReference type="PANTHER" id="PTHR14625">
    <property type="entry name" value="MICROCEPHALIN"/>
    <property type="match status" value="1"/>
</dbReference>
<dbReference type="InterPro" id="IPR001357">
    <property type="entry name" value="BRCT_dom"/>
</dbReference>
<dbReference type="Pfam" id="PF12738">
    <property type="entry name" value="PTCB-BRCT"/>
    <property type="match status" value="1"/>
</dbReference>
<dbReference type="Proteomes" id="UP000324632">
    <property type="component" value="Chromosome 8"/>
</dbReference>
<feature type="domain" description="BRCT" evidence="2">
    <location>
        <begin position="1"/>
        <end position="91"/>
    </location>
</feature>
<dbReference type="SUPFAM" id="SSF52113">
    <property type="entry name" value="BRCT domain"/>
    <property type="match status" value="2"/>
</dbReference>
<feature type="domain" description="BRCT" evidence="2">
    <location>
        <begin position="625"/>
        <end position="699"/>
    </location>
</feature>
<dbReference type="CDD" id="cd17736">
    <property type="entry name" value="BRCT_microcephalin_rpt2"/>
    <property type="match status" value="1"/>
</dbReference>
<evidence type="ECO:0000313" key="4">
    <source>
        <dbReference type="Proteomes" id="UP000324632"/>
    </source>
</evidence>
<dbReference type="EMBL" id="SOYY01000008">
    <property type="protein sequence ID" value="KAA0717592.1"/>
    <property type="molecule type" value="Genomic_DNA"/>
</dbReference>
<dbReference type="Gene3D" id="3.40.50.10190">
    <property type="entry name" value="BRCT domain"/>
    <property type="match status" value="2"/>
</dbReference>
<gene>
    <name evidence="3" type="ORF">E1301_Tti013797</name>
</gene>